<dbReference type="RefSeq" id="XP_024084960.1">
    <property type="nucleotide sequence ID" value="XM_024229192.1"/>
</dbReference>
<protein>
    <recommendedName>
        <fullName evidence="4">CPR type cuticle protein</fullName>
    </recommendedName>
</protein>
<dbReference type="Proteomes" id="UP000494040">
    <property type="component" value="Unassembled WGS sequence"/>
</dbReference>
<feature type="chain" id="PRO_5036269609" description="CPR type cuticle protein" evidence="1">
    <location>
        <begin position="20"/>
        <end position="94"/>
    </location>
</feature>
<feature type="signal peptide" evidence="1">
    <location>
        <begin position="1"/>
        <end position="19"/>
    </location>
</feature>
<evidence type="ECO:0008006" key="4">
    <source>
        <dbReference type="Google" id="ProtNLM"/>
    </source>
</evidence>
<accession>A0A8I6SMC7</accession>
<dbReference type="EnsemblMetazoa" id="XM_024229191.1">
    <property type="protein sequence ID" value="XP_024084959.1"/>
    <property type="gene ID" value="LOC112127760"/>
</dbReference>
<keyword evidence="1" id="KW-0732">Signal</keyword>
<evidence type="ECO:0000313" key="2">
    <source>
        <dbReference type="EnsemblMetazoa" id="XP_024084960.1"/>
    </source>
</evidence>
<evidence type="ECO:0000256" key="1">
    <source>
        <dbReference type="SAM" id="SignalP"/>
    </source>
</evidence>
<dbReference type="KEGG" id="clec:112127760"/>
<proteinExistence type="predicted"/>
<dbReference type="AlphaFoldDB" id="A0A8I6SMC7"/>
<evidence type="ECO:0000313" key="3">
    <source>
        <dbReference type="Proteomes" id="UP000494040"/>
    </source>
</evidence>
<dbReference type="GeneID" id="112127760"/>
<reference evidence="2" key="1">
    <citation type="submission" date="2022-01" db="UniProtKB">
        <authorList>
            <consortium name="EnsemblMetazoa"/>
        </authorList>
    </citation>
    <scope>IDENTIFICATION</scope>
</reference>
<dbReference type="EnsemblMetazoa" id="XM_024229192.1">
    <property type="protein sequence ID" value="XP_024084960.1"/>
    <property type="gene ID" value="LOC112127760"/>
</dbReference>
<dbReference type="RefSeq" id="XP_024084959.1">
    <property type="nucleotide sequence ID" value="XM_024229191.1"/>
</dbReference>
<keyword evidence="3" id="KW-1185">Reference proteome</keyword>
<organism evidence="2 3">
    <name type="scientific">Cimex lectularius</name>
    <name type="common">Bed bug</name>
    <name type="synonym">Acanthia lectularia</name>
    <dbReference type="NCBI Taxonomy" id="79782"/>
    <lineage>
        <taxon>Eukaryota</taxon>
        <taxon>Metazoa</taxon>
        <taxon>Ecdysozoa</taxon>
        <taxon>Arthropoda</taxon>
        <taxon>Hexapoda</taxon>
        <taxon>Insecta</taxon>
        <taxon>Pterygota</taxon>
        <taxon>Neoptera</taxon>
        <taxon>Paraneoptera</taxon>
        <taxon>Hemiptera</taxon>
        <taxon>Heteroptera</taxon>
        <taxon>Panheteroptera</taxon>
        <taxon>Cimicomorpha</taxon>
        <taxon>Cimicidae</taxon>
        <taxon>Cimex</taxon>
    </lineage>
</organism>
<name>A0A8I6SMC7_CIMLE</name>
<dbReference type="OrthoDB" id="6625773at2759"/>
<dbReference type="OMA" id="GRNHGER"/>
<sequence>MSLKIVLLFFLAALITIQAAPYNSHELKGGVSLDVKKVDEDGTKVRVDGRQEVFKSDDGKTKAEVYGHVERNFGRFSDRQTRKGGGFRIEHTWK</sequence>